<keyword evidence="2 6" id="KW-0732">Signal</keyword>
<dbReference type="InterPro" id="IPR050328">
    <property type="entry name" value="Dev_Immune_Receptor"/>
</dbReference>
<dbReference type="InterPro" id="IPR001611">
    <property type="entry name" value="Leu-rich_rpt"/>
</dbReference>
<feature type="compositionally biased region" description="Gly residues" evidence="4">
    <location>
        <begin position="423"/>
        <end position="432"/>
    </location>
</feature>
<feature type="compositionally biased region" description="Low complexity" evidence="4">
    <location>
        <begin position="112"/>
        <end position="121"/>
    </location>
</feature>
<dbReference type="SUPFAM" id="SSF52058">
    <property type="entry name" value="L domain-like"/>
    <property type="match status" value="1"/>
</dbReference>
<dbReference type="PANTHER" id="PTHR24373">
    <property type="entry name" value="SLIT RELATED LEUCINE-RICH REPEAT NEURONAL PROTEIN"/>
    <property type="match status" value="1"/>
</dbReference>
<proteinExistence type="predicted"/>
<feature type="compositionally biased region" description="Acidic residues" evidence="4">
    <location>
        <begin position="93"/>
        <end position="103"/>
    </location>
</feature>
<dbReference type="SMART" id="SM00369">
    <property type="entry name" value="LRR_TYP"/>
    <property type="match status" value="8"/>
</dbReference>
<evidence type="ECO:0000256" key="1">
    <source>
        <dbReference type="ARBA" id="ARBA00022614"/>
    </source>
</evidence>
<keyword evidence="3" id="KW-0677">Repeat</keyword>
<dbReference type="OrthoDB" id="1687175at2759"/>
<dbReference type="GO" id="GO:0031012">
    <property type="term" value="C:extracellular matrix"/>
    <property type="evidence" value="ECO:0007669"/>
    <property type="project" value="TreeGrafter"/>
</dbReference>
<feature type="signal peptide" evidence="6">
    <location>
        <begin position="1"/>
        <end position="32"/>
    </location>
</feature>
<dbReference type="Pfam" id="PF13855">
    <property type="entry name" value="LRR_8"/>
    <property type="match status" value="2"/>
</dbReference>
<keyword evidence="1" id="KW-0433">Leucine-rich repeat</keyword>
<dbReference type="Proteomes" id="UP000678499">
    <property type="component" value="Unassembled WGS sequence"/>
</dbReference>
<dbReference type="Gene3D" id="3.80.10.10">
    <property type="entry name" value="Ribonuclease Inhibitor"/>
    <property type="match status" value="2"/>
</dbReference>
<dbReference type="InterPro" id="IPR000483">
    <property type="entry name" value="Cys-rich_flank_reg_C"/>
</dbReference>
<feature type="domain" description="LRRCT" evidence="7">
    <location>
        <begin position="481"/>
        <end position="529"/>
    </location>
</feature>
<feature type="region of interest" description="Disordered" evidence="4">
    <location>
        <begin position="404"/>
        <end position="447"/>
    </location>
</feature>
<evidence type="ECO:0000256" key="5">
    <source>
        <dbReference type="SAM" id="Phobius"/>
    </source>
</evidence>
<evidence type="ECO:0000256" key="2">
    <source>
        <dbReference type="ARBA" id="ARBA00022729"/>
    </source>
</evidence>
<dbReference type="AlphaFoldDB" id="A0A7R9BLI5"/>
<reference evidence="8" key="1">
    <citation type="submission" date="2020-11" db="EMBL/GenBank/DDBJ databases">
        <authorList>
            <person name="Tran Van P."/>
        </authorList>
    </citation>
    <scope>NUCLEOTIDE SEQUENCE</scope>
</reference>
<dbReference type="PANTHER" id="PTHR24373:SF370">
    <property type="entry name" value="FISH-LIPS, ISOFORM E"/>
    <property type="match status" value="1"/>
</dbReference>
<dbReference type="GO" id="GO:0005615">
    <property type="term" value="C:extracellular space"/>
    <property type="evidence" value="ECO:0007669"/>
    <property type="project" value="TreeGrafter"/>
</dbReference>
<protein>
    <recommendedName>
        <fullName evidence="7">LRRCT domain-containing protein</fullName>
    </recommendedName>
</protein>
<sequence length="678" mass="74994">MMRTRGARYDGGIVVLALAWAALHTLLSLSSSSSSHGGRWTMTCSADDLCRRIEDRQPGWALCSPCPPSNDLVLGRTRGLDCRGKLEQQQPEPQEDKDKDDDDDHHHPPPVSSSSSSSSLLGTDVTVPKSIRKLDLSENHIRALTRTTFGPMPQVLVLNLGRNCIADIDEYTFASDRLQGLRVLQLGGNQLGQVRDFALFGLDRLEYLDLSQNKLRVLAPQSFQSLTRLTRLSLRDNPLLGQEPLQALGYLSGLPRLKSLYLEGTGLRDESLSEEVVRGMRAPIAALGLARNALTRVPREPLALLSATLRILDLSDNPGIKWLNASSFPSSSSSSSSLNKEEEEMMMMMRMGLPQLRDLRIDRCPRLTHIGPHTFAGMPRLESLSVSVNRRLRHVHVHAFRRRADDDATTTTSSSNSNDVIGQEGGGGGGGSSSTHHHHQQQQQQQQHLVRLSLRQNALSRLDARLLPDWGAVSVVDLQGNPWHCDCHLRWLKKLRLPKNLSAGLRCRSPSHRRNRRIDHLRLAAFTCPSKVSQVLGHQARSSLGVEVFLILVFLSLVLFFLVRSCRRRRAPIRDGRSPSIIMPGVTAAAAAAGIINNSHENVNINDENHHHHDRNNGDAAYLSRFLDGVWARLRAALAAAAAAARNHRSGPELGYARMVPSRRRPSSLMLVGADGRE</sequence>
<evidence type="ECO:0000256" key="6">
    <source>
        <dbReference type="SAM" id="SignalP"/>
    </source>
</evidence>
<evidence type="ECO:0000259" key="7">
    <source>
        <dbReference type="SMART" id="SM00082"/>
    </source>
</evidence>
<keyword evidence="5" id="KW-1133">Transmembrane helix</keyword>
<evidence type="ECO:0000256" key="4">
    <source>
        <dbReference type="SAM" id="MobiDB-lite"/>
    </source>
</evidence>
<name>A0A7R9BLI5_9CRUS</name>
<feature type="transmembrane region" description="Helical" evidence="5">
    <location>
        <begin position="544"/>
        <end position="563"/>
    </location>
</feature>
<feature type="chain" id="PRO_5036210106" description="LRRCT domain-containing protein" evidence="6">
    <location>
        <begin position="33"/>
        <end position="678"/>
    </location>
</feature>
<evidence type="ECO:0000256" key="3">
    <source>
        <dbReference type="ARBA" id="ARBA00022737"/>
    </source>
</evidence>
<keyword evidence="9" id="KW-1185">Reference proteome</keyword>
<dbReference type="InterPro" id="IPR003591">
    <property type="entry name" value="Leu-rich_rpt_typical-subtyp"/>
</dbReference>
<organism evidence="8">
    <name type="scientific">Notodromas monacha</name>
    <dbReference type="NCBI Taxonomy" id="399045"/>
    <lineage>
        <taxon>Eukaryota</taxon>
        <taxon>Metazoa</taxon>
        <taxon>Ecdysozoa</taxon>
        <taxon>Arthropoda</taxon>
        <taxon>Crustacea</taxon>
        <taxon>Oligostraca</taxon>
        <taxon>Ostracoda</taxon>
        <taxon>Podocopa</taxon>
        <taxon>Podocopida</taxon>
        <taxon>Cypridocopina</taxon>
        <taxon>Cypridoidea</taxon>
        <taxon>Cyprididae</taxon>
        <taxon>Notodromas</taxon>
    </lineage>
</organism>
<evidence type="ECO:0000313" key="8">
    <source>
        <dbReference type="EMBL" id="CAD7276225.1"/>
    </source>
</evidence>
<evidence type="ECO:0000313" key="9">
    <source>
        <dbReference type="Proteomes" id="UP000678499"/>
    </source>
</evidence>
<dbReference type="InterPro" id="IPR032675">
    <property type="entry name" value="LRR_dom_sf"/>
</dbReference>
<gene>
    <name evidence="8" type="ORF">NMOB1V02_LOCUS3997</name>
</gene>
<feature type="region of interest" description="Disordered" evidence="4">
    <location>
        <begin position="84"/>
        <end position="123"/>
    </location>
</feature>
<dbReference type="PROSITE" id="PS51450">
    <property type="entry name" value="LRR"/>
    <property type="match status" value="1"/>
</dbReference>
<dbReference type="SMART" id="SM00082">
    <property type="entry name" value="LRRCT"/>
    <property type="match status" value="1"/>
</dbReference>
<accession>A0A7R9BLI5</accession>
<keyword evidence="5" id="KW-0472">Membrane</keyword>
<dbReference type="EMBL" id="OA882616">
    <property type="protein sequence ID" value="CAD7276225.1"/>
    <property type="molecule type" value="Genomic_DNA"/>
</dbReference>
<dbReference type="EMBL" id="CAJPEX010000579">
    <property type="protein sequence ID" value="CAG0916377.1"/>
    <property type="molecule type" value="Genomic_DNA"/>
</dbReference>
<keyword evidence="5" id="KW-0812">Transmembrane</keyword>
<feature type="compositionally biased region" description="Low complexity" evidence="4">
    <location>
        <begin position="409"/>
        <end position="419"/>
    </location>
</feature>